<accession>A0A6J3L915</accession>
<evidence type="ECO:0000313" key="3">
    <source>
        <dbReference type="RefSeq" id="XP_033362093.1"/>
    </source>
</evidence>
<keyword evidence="2" id="KW-1185">Reference proteome</keyword>
<dbReference type="GeneID" id="117240231"/>
<feature type="compositionally biased region" description="Basic and acidic residues" evidence="1">
    <location>
        <begin position="215"/>
        <end position="226"/>
    </location>
</feature>
<feature type="region of interest" description="Disordered" evidence="1">
    <location>
        <begin position="200"/>
        <end position="234"/>
    </location>
</feature>
<dbReference type="KEGG" id="bvk:117240231"/>
<dbReference type="AlphaFoldDB" id="A0A6J3L915"/>
<gene>
    <name evidence="3" type="primary">LOC117240231</name>
</gene>
<name>A0A6J3L915_9HYME</name>
<reference evidence="3" key="1">
    <citation type="submission" date="2025-08" db="UniProtKB">
        <authorList>
            <consortium name="RefSeq"/>
        </authorList>
    </citation>
    <scope>IDENTIFICATION</scope>
    <source>
        <tissue evidence="3">Muscle</tissue>
    </source>
</reference>
<evidence type="ECO:0000313" key="2">
    <source>
        <dbReference type="Proteomes" id="UP000504631"/>
    </source>
</evidence>
<proteinExistence type="predicted"/>
<dbReference type="PANTHER" id="PTHR47027:SF20">
    <property type="entry name" value="REVERSE TRANSCRIPTASE-LIKE PROTEIN WITH RNA-DIRECTED DNA POLYMERASE DOMAIN"/>
    <property type="match status" value="1"/>
</dbReference>
<evidence type="ECO:0000256" key="1">
    <source>
        <dbReference type="SAM" id="MobiDB-lite"/>
    </source>
</evidence>
<dbReference type="PANTHER" id="PTHR47027">
    <property type="entry name" value="REVERSE TRANSCRIPTASE DOMAIN-CONTAINING PROTEIN"/>
    <property type="match status" value="1"/>
</dbReference>
<dbReference type="Proteomes" id="UP000504631">
    <property type="component" value="Unplaced"/>
</dbReference>
<dbReference type="RefSeq" id="XP_033362093.1">
    <property type="nucleotide sequence ID" value="XM_033506202.1"/>
</dbReference>
<sequence length="340" mass="41431">MADREEELKKMLKKFKQFLKEVELELSTEKIKIVVFEKRRNKRRQRKWKWGEQELEEVDEIRYLGYILQKNGSDEKHIQDRKKRAAIAMKKTWSVGERIFKQDYKRRMKMFGALVESMALFGAEVWGWNMEERLDRVQRRYVKWILGLDMSTPNYILLEECKIIEIKEKALKRAVRYEEKVLESKKELVRECIKEKERNWGNGHEGKRARKRKKGLEEVRKGRTQIEAEEEQERMTADQIIEERRKKDAEERGKMIRESKYNIHYRNIVKEKLPKYLEGRMKWKNRRILARFRCGNETKAREYWKKEGEKRCSLCRRKEDLRHVIEECEITGGPKDIGKR</sequence>
<protein>
    <submittedName>
        <fullName evidence="3">Uncharacterized protein PFB0765w-like</fullName>
    </submittedName>
</protein>
<organism evidence="2 3">
    <name type="scientific">Bombus vosnesenskii</name>
    <dbReference type="NCBI Taxonomy" id="207650"/>
    <lineage>
        <taxon>Eukaryota</taxon>
        <taxon>Metazoa</taxon>
        <taxon>Ecdysozoa</taxon>
        <taxon>Arthropoda</taxon>
        <taxon>Hexapoda</taxon>
        <taxon>Insecta</taxon>
        <taxon>Pterygota</taxon>
        <taxon>Neoptera</taxon>
        <taxon>Endopterygota</taxon>
        <taxon>Hymenoptera</taxon>
        <taxon>Apocrita</taxon>
        <taxon>Aculeata</taxon>
        <taxon>Apoidea</taxon>
        <taxon>Anthophila</taxon>
        <taxon>Apidae</taxon>
        <taxon>Bombus</taxon>
        <taxon>Pyrobombus</taxon>
    </lineage>
</organism>